<evidence type="ECO:0000313" key="8">
    <source>
        <dbReference type="EMBL" id="KAA8904676.1"/>
    </source>
</evidence>
<evidence type="ECO:0000313" key="9">
    <source>
        <dbReference type="Proteomes" id="UP000326924"/>
    </source>
</evidence>
<dbReference type="Proteomes" id="UP000326924">
    <property type="component" value="Unassembled WGS sequence"/>
</dbReference>
<keyword evidence="2" id="KW-0436">Ligase</keyword>
<evidence type="ECO:0000256" key="6">
    <source>
        <dbReference type="ARBA" id="ARBA00048539"/>
    </source>
</evidence>
<dbReference type="GO" id="GO:0005524">
    <property type="term" value="F:ATP binding"/>
    <property type="evidence" value="ECO:0007669"/>
    <property type="project" value="UniProtKB-KW"/>
</dbReference>
<dbReference type="PANTHER" id="PTHR43033:SF1">
    <property type="entry name" value="TRNA(ILE)-LYSIDINE SYNTHASE-RELATED"/>
    <property type="match status" value="1"/>
</dbReference>
<comment type="caution">
    <text evidence="8">The sequence shown here is derived from an EMBL/GenBank/DDBJ whole genome shotgun (WGS) entry which is preliminary data.</text>
</comment>
<dbReference type="InterPro" id="IPR014729">
    <property type="entry name" value="Rossmann-like_a/b/a_fold"/>
</dbReference>
<dbReference type="Gene3D" id="3.40.50.620">
    <property type="entry name" value="HUPs"/>
    <property type="match status" value="1"/>
</dbReference>
<keyword evidence="4" id="KW-0547">Nucleotide-binding</keyword>
<dbReference type="PANTHER" id="PTHR43033">
    <property type="entry name" value="TRNA(ILE)-LYSIDINE SYNTHASE-RELATED"/>
    <property type="match status" value="1"/>
</dbReference>
<keyword evidence="3" id="KW-0819">tRNA processing</keyword>
<proteinExistence type="predicted"/>
<evidence type="ECO:0000256" key="1">
    <source>
        <dbReference type="ARBA" id="ARBA00013267"/>
    </source>
</evidence>
<dbReference type="InterPro" id="IPR012094">
    <property type="entry name" value="tRNA_Ile_lys_synt"/>
</dbReference>
<sequence length="477" mass="53550">MALAWLARSLAHSEGMTVHAFIVDHGARPESSAEAQRVAEIMTRYCFHAHVLRLDWGRAGIPQGGFETAARTARYQALARACVKNEVRHLLLGHHSDDLAETVMLRMICSSRAEGLRGMRSTSRIPEAWGIYGADEIEVGRPFLNVSKVRQRSYTADKSLTKQLRLKRTCRMGDVRWFEDPTNADPSLTKRNAIRQLLFFRQPSPLPKALKKPALLEMAHRVAALDTAVTNKAREVLEVDCDLTVDKATGALHIILPPSLKGLGLAHPGATGAKVMLKVLTLIAERATPLKKLKRKSMINVLANIYGRNPAEHVNFTAAGLSWTRGANKVVWCLRRVPHTKRSRAEATIRFSLPTPGEWSEWHLWDGRWWIRVQSLSEKMKKIVVRPLGKWDVKQLKGRLEQVGSPAVMNKLATLGPNARFTVPVVAFEESSEDWASPRDWLLLGLPSFGIDLMNRQGPHISEGRLVRWEIAFRKPT</sequence>
<dbReference type="GO" id="GO:0008033">
    <property type="term" value="P:tRNA processing"/>
    <property type="evidence" value="ECO:0007669"/>
    <property type="project" value="UniProtKB-KW"/>
</dbReference>
<dbReference type="EMBL" id="VXIS01000105">
    <property type="protein sequence ID" value="KAA8904676.1"/>
    <property type="molecule type" value="Genomic_DNA"/>
</dbReference>
<feature type="domain" description="tRNA(Ile)-lysidine/2-thiocytidine synthase N-terminal" evidence="7">
    <location>
        <begin position="1"/>
        <end position="196"/>
    </location>
</feature>
<evidence type="ECO:0000256" key="5">
    <source>
        <dbReference type="ARBA" id="ARBA00022840"/>
    </source>
</evidence>
<keyword evidence="5" id="KW-0067">ATP-binding</keyword>
<dbReference type="CDD" id="cd01992">
    <property type="entry name" value="TilS_N"/>
    <property type="match status" value="1"/>
</dbReference>
<dbReference type="InterPro" id="IPR012795">
    <property type="entry name" value="tRNA_Ile_lys_synt_N"/>
</dbReference>
<reference evidence="8 9" key="1">
    <citation type="submission" date="2019-09" db="EMBL/GenBank/DDBJ databases">
        <title>Draft genome of the ectomycorrhizal ascomycete Sphaerosporella brunnea.</title>
        <authorList>
            <consortium name="DOE Joint Genome Institute"/>
            <person name="Benucci G.M."/>
            <person name="Marozzi G."/>
            <person name="Antonielli L."/>
            <person name="Sanchez S."/>
            <person name="Marco P."/>
            <person name="Wang X."/>
            <person name="Falini L.B."/>
            <person name="Barry K."/>
            <person name="Haridas S."/>
            <person name="Lipzen A."/>
            <person name="Labutti K."/>
            <person name="Grigoriev I.V."/>
            <person name="Murat C."/>
            <person name="Martin F."/>
            <person name="Albertini E."/>
            <person name="Donnini D."/>
            <person name="Bonito G."/>
        </authorList>
    </citation>
    <scope>NUCLEOTIDE SEQUENCE [LARGE SCALE GENOMIC DNA]</scope>
    <source>
        <strain evidence="8 9">Sb_GMNB300</strain>
    </source>
</reference>
<protein>
    <recommendedName>
        <fullName evidence="1">tRNA(Ile)-lysidine synthetase</fullName>
        <ecNumber evidence="1">6.3.4.19</ecNumber>
    </recommendedName>
</protein>
<evidence type="ECO:0000256" key="2">
    <source>
        <dbReference type="ARBA" id="ARBA00022598"/>
    </source>
</evidence>
<name>A0A5J5EVM1_9PEZI</name>
<dbReference type="InParanoid" id="A0A5J5EVM1"/>
<dbReference type="InterPro" id="IPR011063">
    <property type="entry name" value="TilS/TtcA_N"/>
</dbReference>
<accession>A0A5J5EVM1</accession>
<dbReference type="EC" id="6.3.4.19" evidence="1"/>
<evidence type="ECO:0000259" key="7">
    <source>
        <dbReference type="Pfam" id="PF01171"/>
    </source>
</evidence>
<evidence type="ECO:0000256" key="3">
    <source>
        <dbReference type="ARBA" id="ARBA00022694"/>
    </source>
</evidence>
<dbReference type="GO" id="GO:0032267">
    <property type="term" value="F:tRNA(Ile)-lysidine synthase activity"/>
    <property type="evidence" value="ECO:0007669"/>
    <property type="project" value="UniProtKB-EC"/>
</dbReference>
<dbReference type="AlphaFoldDB" id="A0A5J5EVM1"/>
<dbReference type="OrthoDB" id="434144at2759"/>
<dbReference type="NCBIfam" id="TIGR02432">
    <property type="entry name" value="lysidine_TilS_N"/>
    <property type="match status" value="1"/>
</dbReference>
<keyword evidence="9" id="KW-1185">Reference proteome</keyword>
<evidence type="ECO:0000256" key="4">
    <source>
        <dbReference type="ARBA" id="ARBA00022741"/>
    </source>
</evidence>
<gene>
    <name evidence="8" type="ORF">FN846DRAFT_24933</name>
</gene>
<organism evidence="8 9">
    <name type="scientific">Sphaerosporella brunnea</name>
    <dbReference type="NCBI Taxonomy" id="1250544"/>
    <lineage>
        <taxon>Eukaryota</taxon>
        <taxon>Fungi</taxon>
        <taxon>Dikarya</taxon>
        <taxon>Ascomycota</taxon>
        <taxon>Pezizomycotina</taxon>
        <taxon>Pezizomycetes</taxon>
        <taxon>Pezizales</taxon>
        <taxon>Pyronemataceae</taxon>
        <taxon>Sphaerosporella</taxon>
    </lineage>
</organism>
<dbReference type="SUPFAM" id="SSF52402">
    <property type="entry name" value="Adenine nucleotide alpha hydrolases-like"/>
    <property type="match status" value="1"/>
</dbReference>
<comment type="catalytic activity">
    <reaction evidence="6">
        <text>cytidine(34) in tRNA(Ile2) + L-lysine + ATP = lysidine(34) in tRNA(Ile2) + AMP + diphosphate + H(+)</text>
        <dbReference type="Rhea" id="RHEA:43744"/>
        <dbReference type="Rhea" id="RHEA-COMP:10625"/>
        <dbReference type="Rhea" id="RHEA-COMP:10670"/>
        <dbReference type="ChEBI" id="CHEBI:15378"/>
        <dbReference type="ChEBI" id="CHEBI:30616"/>
        <dbReference type="ChEBI" id="CHEBI:32551"/>
        <dbReference type="ChEBI" id="CHEBI:33019"/>
        <dbReference type="ChEBI" id="CHEBI:82748"/>
        <dbReference type="ChEBI" id="CHEBI:83665"/>
        <dbReference type="ChEBI" id="CHEBI:456215"/>
        <dbReference type="EC" id="6.3.4.19"/>
    </reaction>
</comment>
<dbReference type="Pfam" id="PF01171">
    <property type="entry name" value="ATP_bind_3"/>
    <property type="match status" value="1"/>
</dbReference>